<comment type="caution">
    <text evidence="4">The sequence shown here is derived from an EMBL/GenBank/DDBJ whole genome shotgun (WGS) entry which is preliminary data.</text>
</comment>
<dbReference type="AlphaFoldDB" id="A0A4U0NKY8"/>
<dbReference type="GO" id="GO:0016787">
    <property type="term" value="F:hydrolase activity"/>
    <property type="evidence" value="ECO:0007669"/>
    <property type="project" value="InterPro"/>
</dbReference>
<dbReference type="InterPro" id="IPR032285">
    <property type="entry name" value="Metallophos_N"/>
</dbReference>
<dbReference type="Pfam" id="PF16370">
    <property type="entry name" value="MetallophosC"/>
    <property type="match status" value="1"/>
</dbReference>
<dbReference type="PANTHER" id="PTHR43143:SF1">
    <property type="entry name" value="SERINE_THREONINE-PROTEIN PHOSPHATASE CPPED1"/>
    <property type="match status" value="1"/>
</dbReference>
<keyword evidence="5" id="KW-1185">Reference proteome</keyword>
<dbReference type="Gene3D" id="3.60.21.10">
    <property type="match status" value="1"/>
</dbReference>
<organism evidence="4 5">
    <name type="scientific">Sphingobacterium olei</name>
    <dbReference type="NCBI Taxonomy" id="2571155"/>
    <lineage>
        <taxon>Bacteria</taxon>
        <taxon>Pseudomonadati</taxon>
        <taxon>Bacteroidota</taxon>
        <taxon>Sphingobacteriia</taxon>
        <taxon>Sphingobacteriales</taxon>
        <taxon>Sphingobacteriaceae</taxon>
        <taxon>Sphingobacterium</taxon>
    </lineage>
</organism>
<dbReference type="Pfam" id="PF16371">
    <property type="entry name" value="MetallophosN"/>
    <property type="match status" value="1"/>
</dbReference>
<name>A0A4U0NKY8_9SPHI</name>
<dbReference type="InterPro" id="IPR029052">
    <property type="entry name" value="Metallo-depent_PP-like"/>
</dbReference>
<evidence type="ECO:0000313" key="4">
    <source>
        <dbReference type="EMBL" id="TJZ54930.1"/>
    </source>
</evidence>
<dbReference type="Pfam" id="PF00149">
    <property type="entry name" value="Metallophos"/>
    <property type="match status" value="1"/>
</dbReference>
<reference evidence="4 5" key="1">
    <citation type="submission" date="2019-04" db="EMBL/GenBank/DDBJ databases">
        <title>Sphingobacterium olei sp. nov., isolated from oil-contaminated soil.</title>
        <authorList>
            <person name="Liu B."/>
        </authorList>
    </citation>
    <scope>NUCLEOTIDE SEQUENCE [LARGE SCALE GENOMIC DNA]</scope>
    <source>
        <strain evidence="4 5">HAL-9</strain>
    </source>
</reference>
<dbReference type="RefSeq" id="WP_136902289.1">
    <property type="nucleotide sequence ID" value="NZ_SUME01000006.1"/>
</dbReference>
<dbReference type="SUPFAM" id="SSF56300">
    <property type="entry name" value="Metallo-dependent phosphatases"/>
    <property type="match status" value="1"/>
</dbReference>
<evidence type="ECO:0000259" key="3">
    <source>
        <dbReference type="Pfam" id="PF16371"/>
    </source>
</evidence>
<feature type="domain" description="Calcineurin-like phosphoesterase" evidence="1">
    <location>
        <begin position="123"/>
        <end position="306"/>
    </location>
</feature>
<evidence type="ECO:0000313" key="5">
    <source>
        <dbReference type="Proteomes" id="UP000306808"/>
    </source>
</evidence>
<dbReference type="PANTHER" id="PTHR43143">
    <property type="entry name" value="METALLOPHOSPHOESTERASE, CALCINEURIN SUPERFAMILY"/>
    <property type="match status" value="1"/>
</dbReference>
<accession>A0A4U0NKY8</accession>
<dbReference type="InterPro" id="IPR051918">
    <property type="entry name" value="STPP_CPPED1"/>
</dbReference>
<sequence>MNRREFLKSTSFLIGGLYLSGRAFGTIQPQDKGKLIKGRVKASGKGVHNVVVSDGYNVVATDKKGRYALVLDKNAEHIFIATPSGYQIKNVNGFAAIYLSVTDRNYNFELRKNTFDDTHHFFLALGDPQIRVAEDAKQLNDESIKDITQHLQSTAKEKFHGISLGDSIWDNPKMWTKYQEAIAKIGIPFFQVVGNHDKNEINREEIDANSLFKSHFGPTYYSFNRGQVHYIVLDNVRYKNIKEYDGHISDEQLNWLQKELQYVPKDHVLIISAHIPIYNSIKNREELYALITEFEQVHILSGHTHTNANHVDRHIYEHTHASLCGAWWTGPVCADGTPRGYGVFEINGSKVTWYYKSIGRDHTYQFRSHVQQLNHGMNRITVNVWNYDPQWQITWYADGVYKGLLEQIKGYDELALKLYKGEDLPADRRGWVEPRHTDHLFFVQSNAKTVKIVVTDRFGNNYEETLNLKS</sequence>
<proteinExistence type="predicted"/>
<feature type="domain" description="Calcineurin-like phosphoesterase N-terminal" evidence="3">
    <location>
        <begin position="38"/>
        <end position="110"/>
    </location>
</feature>
<dbReference type="InterPro" id="IPR032288">
    <property type="entry name" value="Metallophos_C"/>
</dbReference>
<dbReference type="Proteomes" id="UP000306808">
    <property type="component" value="Unassembled WGS sequence"/>
</dbReference>
<dbReference type="OrthoDB" id="1776264at2"/>
<feature type="domain" description="Calcineurin-like phosphoesterase C-terminal" evidence="2">
    <location>
        <begin position="317"/>
        <end position="462"/>
    </location>
</feature>
<dbReference type="InterPro" id="IPR004843">
    <property type="entry name" value="Calcineurin-like_PHP"/>
</dbReference>
<evidence type="ECO:0000259" key="1">
    <source>
        <dbReference type="Pfam" id="PF00149"/>
    </source>
</evidence>
<gene>
    <name evidence="4" type="ORF">FAZ15_15825</name>
</gene>
<dbReference type="EMBL" id="SUME01000006">
    <property type="protein sequence ID" value="TJZ54930.1"/>
    <property type="molecule type" value="Genomic_DNA"/>
</dbReference>
<evidence type="ECO:0000259" key="2">
    <source>
        <dbReference type="Pfam" id="PF16370"/>
    </source>
</evidence>
<protein>
    <submittedName>
        <fullName evidence="4">Metallophosphoesterase</fullName>
    </submittedName>
</protein>